<feature type="region of interest" description="Disordered" evidence="2">
    <location>
        <begin position="1"/>
        <end position="43"/>
    </location>
</feature>
<evidence type="ECO:0000313" key="5">
    <source>
        <dbReference type="Proteomes" id="UP000749040"/>
    </source>
</evidence>
<evidence type="ECO:0000256" key="1">
    <source>
        <dbReference type="SAM" id="Coils"/>
    </source>
</evidence>
<accession>A0ABS2TXL4</accession>
<dbReference type="Gene3D" id="3.40.50.300">
    <property type="entry name" value="P-loop containing nucleotide triphosphate hydrolases"/>
    <property type="match status" value="1"/>
</dbReference>
<organism evidence="4 5">
    <name type="scientific">Actinacidiphila acididurans</name>
    <dbReference type="NCBI Taxonomy" id="2784346"/>
    <lineage>
        <taxon>Bacteria</taxon>
        <taxon>Bacillati</taxon>
        <taxon>Actinomycetota</taxon>
        <taxon>Actinomycetes</taxon>
        <taxon>Kitasatosporales</taxon>
        <taxon>Streptomycetaceae</taxon>
        <taxon>Actinacidiphila</taxon>
    </lineage>
</organism>
<dbReference type="CDD" id="cd00882">
    <property type="entry name" value="Ras_like_GTPase"/>
    <property type="match status" value="1"/>
</dbReference>
<dbReference type="RefSeq" id="WP_205359679.1">
    <property type="nucleotide sequence ID" value="NZ_JADKYB010000014.1"/>
</dbReference>
<feature type="compositionally biased region" description="Basic and acidic residues" evidence="2">
    <location>
        <begin position="1"/>
        <end position="16"/>
    </location>
</feature>
<evidence type="ECO:0000256" key="2">
    <source>
        <dbReference type="SAM" id="MobiDB-lite"/>
    </source>
</evidence>
<dbReference type="SUPFAM" id="SSF52540">
    <property type="entry name" value="P-loop containing nucleoside triphosphate hydrolases"/>
    <property type="match status" value="1"/>
</dbReference>
<keyword evidence="5" id="KW-1185">Reference proteome</keyword>
<sequence length="643" mass="69065">MTETHTRTVPDTRDAPDAPDAPDTPDTPDAPDTPDTPDPREWTSRVRAAVRTIAGDGFTEEISGLWHDFRRSPDVRVTVYGPYDAGKSSLIKRLLSEDATEPPPWLTVSARRETFTVDHVLSGGLEYADTPGIAGGNAQHEAVADNALSITDALLVVLPPQLATTDAEHIRAVATGTLFGPPAARLFPAGSLRVVVGRMDEAGIDPQDNPEGYRSLSAHKRKELAELLTRGAAGSRPQDDAPVLDVLDVPVHLVAADPYGFGLFTAAEAADGGSSRDWDGIAELRAALGSLVDRRQELRAAAEVRLWSRIAMRALGAAEHERAQAGQAVDEARRELAQLAAVGTELDGVVGAATAALRTAVHELLSTAVETLHGADLDHIRAEAERGLGDVLTRWSLHWGAELDRLVQQTDSELAARARRASATAFRGFVGTVATPPATLAVRSEKAGERSLDTVLRDLKGQVRWAVRGLYRTHVEKDLGMSLERAVLELARVDSLGGNRRRLKHYFRSGIGFANAEQAAAARSALQRMKIFDAVLPSVVELGTLLFREIQGARLERQEMERRTELRGKLDGTADAIVSRILTAGEDRPDFGWNTAVSEVRNGLDALAQPLRSLVGVLEARQEELAAGAVALTALLEQAPVGA</sequence>
<comment type="caution">
    <text evidence="4">The sequence shown here is derived from an EMBL/GenBank/DDBJ whole genome shotgun (WGS) entry which is preliminary data.</text>
</comment>
<protein>
    <submittedName>
        <fullName evidence="4">50S ribosome-binding GTPase</fullName>
    </submittedName>
</protein>
<evidence type="ECO:0000313" key="4">
    <source>
        <dbReference type="EMBL" id="MBM9507822.1"/>
    </source>
</evidence>
<reference evidence="4 5" key="1">
    <citation type="submission" date="2021-01" db="EMBL/GenBank/DDBJ databases">
        <title>Streptomyces acididurans sp. nov., isolated from a peat swamp forest soil.</title>
        <authorList>
            <person name="Chantavorakit T."/>
            <person name="Duangmal K."/>
        </authorList>
    </citation>
    <scope>NUCLEOTIDE SEQUENCE [LARGE SCALE GENOMIC DNA]</scope>
    <source>
        <strain evidence="4 5">KK5PA1</strain>
    </source>
</reference>
<proteinExistence type="predicted"/>
<feature type="domain" description="G" evidence="3">
    <location>
        <begin position="76"/>
        <end position="161"/>
    </location>
</feature>
<name>A0ABS2TXL4_9ACTN</name>
<feature type="coiled-coil region" evidence="1">
    <location>
        <begin position="281"/>
        <end position="342"/>
    </location>
</feature>
<keyword evidence="1" id="KW-0175">Coiled coil</keyword>
<dbReference type="EMBL" id="JADKYB010000014">
    <property type="protein sequence ID" value="MBM9507822.1"/>
    <property type="molecule type" value="Genomic_DNA"/>
</dbReference>
<evidence type="ECO:0000259" key="3">
    <source>
        <dbReference type="Pfam" id="PF01926"/>
    </source>
</evidence>
<gene>
    <name evidence="4" type="ORF">ITX44_25385</name>
</gene>
<dbReference type="InterPro" id="IPR027417">
    <property type="entry name" value="P-loop_NTPase"/>
</dbReference>
<dbReference type="Pfam" id="PF01926">
    <property type="entry name" value="MMR_HSR1"/>
    <property type="match status" value="1"/>
</dbReference>
<dbReference type="InterPro" id="IPR006073">
    <property type="entry name" value="GTP-bd"/>
</dbReference>
<dbReference type="Proteomes" id="UP000749040">
    <property type="component" value="Unassembled WGS sequence"/>
</dbReference>